<evidence type="ECO:0000313" key="3">
    <source>
        <dbReference type="Proteomes" id="UP001216558"/>
    </source>
</evidence>
<dbReference type="Proteomes" id="UP001216558">
    <property type="component" value="Unassembled WGS sequence"/>
</dbReference>
<protein>
    <submittedName>
        <fullName evidence="2">Uncharacterized protein</fullName>
    </submittedName>
</protein>
<keyword evidence="3" id="KW-1185">Reference proteome</keyword>
<organism evidence="2 3">
    <name type="scientific">Erythrobacter fulvus</name>
    <dbReference type="NCBI Taxonomy" id="2987523"/>
    <lineage>
        <taxon>Bacteria</taxon>
        <taxon>Pseudomonadati</taxon>
        <taxon>Pseudomonadota</taxon>
        <taxon>Alphaproteobacteria</taxon>
        <taxon>Sphingomonadales</taxon>
        <taxon>Erythrobacteraceae</taxon>
        <taxon>Erythrobacter/Porphyrobacter group</taxon>
        <taxon>Erythrobacter</taxon>
    </lineage>
</organism>
<accession>A0ABT5JQJ4</accession>
<reference evidence="2 3" key="1">
    <citation type="submission" date="2022-10" db="EMBL/GenBank/DDBJ databases">
        <title>Erythrobacter sp. sf7 Genome sequencing.</title>
        <authorList>
            <person name="Park S."/>
        </authorList>
    </citation>
    <scope>NUCLEOTIDE SEQUENCE [LARGE SCALE GENOMIC DNA]</scope>
    <source>
        <strain evidence="3">sf7</strain>
    </source>
</reference>
<dbReference type="RefSeq" id="WP_273678255.1">
    <property type="nucleotide sequence ID" value="NZ_JAQQXQ010000007.1"/>
</dbReference>
<comment type="caution">
    <text evidence="2">The sequence shown here is derived from an EMBL/GenBank/DDBJ whole genome shotgun (WGS) entry which is preliminary data.</text>
</comment>
<keyword evidence="1" id="KW-1133">Transmembrane helix</keyword>
<feature type="transmembrane region" description="Helical" evidence="1">
    <location>
        <begin position="124"/>
        <end position="144"/>
    </location>
</feature>
<dbReference type="EMBL" id="JAQQXQ010000007">
    <property type="protein sequence ID" value="MDC8755045.1"/>
    <property type="molecule type" value="Genomic_DNA"/>
</dbReference>
<feature type="transmembrane region" description="Helical" evidence="1">
    <location>
        <begin position="66"/>
        <end position="86"/>
    </location>
</feature>
<sequence length="145" mass="15789">MSHIVHDLIARGDARIVDQPETQPVRHQVEVDRNFGLPTVFYAAMAACYAGFLVITVTAFASPLLIVPMAVIGLFLVMFFGIPTVWTRFRGNDSSPETLGEFEVKGIMTNTGPLHPRDAATQMLILPVLLVLWGLAVVTIAAIVT</sequence>
<name>A0ABT5JQJ4_9SPHN</name>
<evidence type="ECO:0000313" key="2">
    <source>
        <dbReference type="EMBL" id="MDC8755045.1"/>
    </source>
</evidence>
<feature type="transmembrane region" description="Helical" evidence="1">
    <location>
        <begin position="40"/>
        <end position="60"/>
    </location>
</feature>
<keyword evidence="1" id="KW-0812">Transmembrane</keyword>
<keyword evidence="1" id="KW-0472">Membrane</keyword>
<proteinExistence type="predicted"/>
<evidence type="ECO:0000256" key="1">
    <source>
        <dbReference type="SAM" id="Phobius"/>
    </source>
</evidence>
<gene>
    <name evidence="2" type="ORF">OIK40_10385</name>
</gene>